<dbReference type="InterPro" id="IPR009091">
    <property type="entry name" value="RCC1/BLIP-II"/>
</dbReference>
<dbReference type="PROSITE" id="PS50012">
    <property type="entry name" value="RCC1_3"/>
    <property type="match status" value="5"/>
</dbReference>
<dbReference type="Gene3D" id="2.130.10.30">
    <property type="entry name" value="Regulator of chromosome condensation 1/beta-lactamase-inhibitor protein II"/>
    <property type="match status" value="1"/>
</dbReference>
<dbReference type="Proteomes" id="UP001195483">
    <property type="component" value="Unassembled WGS sequence"/>
</dbReference>
<feature type="repeat" description="RCC1" evidence="4">
    <location>
        <begin position="17"/>
        <end position="70"/>
    </location>
</feature>
<evidence type="ECO:0000259" key="5">
    <source>
        <dbReference type="PROSITE" id="PS50237"/>
    </source>
</evidence>
<keyword evidence="1" id="KW-0677">Repeat</keyword>
<dbReference type="EMBL" id="JAEAOA010001700">
    <property type="protein sequence ID" value="KAK3591313.1"/>
    <property type="molecule type" value="Genomic_DNA"/>
</dbReference>
<dbReference type="PRINTS" id="PR00633">
    <property type="entry name" value="RCCNDNSATION"/>
</dbReference>
<dbReference type="Pfam" id="PF25390">
    <property type="entry name" value="WD40_RLD"/>
    <property type="match status" value="1"/>
</dbReference>
<accession>A0AAE0VUM6</accession>
<dbReference type="InterPro" id="IPR035983">
    <property type="entry name" value="Hect_E3_ubiquitin_ligase"/>
</dbReference>
<evidence type="ECO:0000313" key="6">
    <source>
        <dbReference type="EMBL" id="KAK3591313.1"/>
    </source>
</evidence>
<keyword evidence="7" id="KW-1185">Reference proteome</keyword>
<reference evidence="6" key="2">
    <citation type="journal article" date="2021" name="Genome Biol. Evol.">
        <title>Developing a high-quality reference genome for a parasitic bivalve with doubly uniparental inheritance (Bivalvia: Unionida).</title>
        <authorList>
            <person name="Smith C.H."/>
        </authorList>
    </citation>
    <scope>NUCLEOTIDE SEQUENCE</scope>
    <source>
        <strain evidence="6">CHS0354</strain>
        <tissue evidence="6">Mantle</tissue>
    </source>
</reference>
<dbReference type="SUPFAM" id="SSF56204">
    <property type="entry name" value="Hect, E3 ligase catalytic domain"/>
    <property type="match status" value="2"/>
</dbReference>
<evidence type="ECO:0000256" key="2">
    <source>
        <dbReference type="ARBA" id="ARBA00022786"/>
    </source>
</evidence>
<reference evidence="6" key="1">
    <citation type="journal article" date="2021" name="Genome Biol. Evol.">
        <title>A High-Quality Reference Genome for a Parasitic Bivalve with Doubly Uniparental Inheritance (Bivalvia: Unionida).</title>
        <authorList>
            <person name="Smith C.H."/>
        </authorList>
    </citation>
    <scope>NUCLEOTIDE SEQUENCE</scope>
    <source>
        <strain evidence="6">CHS0354</strain>
    </source>
</reference>
<dbReference type="InterPro" id="IPR058923">
    <property type="entry name" value="RCC1-like_dom"/>
</dbReference>
<dbReference type="PROSITE" id="PS00626">
    <property type="entry name" value="RCC1_2"/>
    <property type="match status" value="3"/>
</dbReference>
<comment type="caution">
    <text evidence="3">Lacks conserved residue(s) required for the propagation of feature annotation.</text>
</comment>
<evidence type="ECO:0000256" key="3">
    <source>
        <dbReference type="PROSITE-ProRule" id="PRU00104"/>
    </source>
</evidence>
<evidence type="ECO:0000256" key="1">
    <source>
        <dbReference type="ARBA" id="ARBA00022737"/>
    </source>
</evidence>
<dbReference type="PROSITE" id="PS50237">
    <property type="entry name" value="HECT"/>
    <property type="match status" value="1"/>
</dbReference>
<sequence>MQVAAGACHSLSLTKAGEVFSWGDNSRGQLGRGPVNTQEAKTPKLIKALVPYTVIQIASGNNHCLALTDNGMIFSWGDNRFCQLGLGNSMENCDKPNPIQCLQGIPVAQVATGGCHSFILSQSGQVFGWGKNSFGQLGISDEKDRPHPSLCKSLKNQKVKYITCGEDHTVALTQDGGVFTFGSGTYGQLGHGMKNNEILPRKVIELMGSNVIQVACGRRHTMTLKEDSCKIYTFGAGGCGQLGTGTKKNNCSPILLSWVSLASHIDGMTAYTTNSGSMVVRRIIAGGDHCFLIVSLPEKHIPPDDFREHKFETKIKCLDEKLLREISKIERDEEIPYHVTEDVTKIFSSASCINASFLLKNDEHYGCNSKNHGVDLEAVKGNFKLLAECPNIVIKQKVVQSLENCLLPSLPNSPPDVETLRLYLILPELHLFEEPKRFSTLIVPFGKAILDLDKPASKILAGKCLDQKWPILQFTKQCPKILIEKCWDNKRKNSIVYKETVVYILQLPDPQNMKELEVRYRALHVLLEVLKRLNNVNELKGQIIPYHKFYISLLKDKVNIKGDYIMWIQQNRGPSIQARLIFCNYPFTFDAAAKSLLLQTDALLQMQTAIDEVQRRNLQSLFLPINPANPCLVFYVSRQNIIRDTLEQLSHQGSADLKKPLKIVFEGDEQTIDAGGVRKVTFIGEEAQDEGGVRKEFFMLLLREVLDPKSTNLEDMKELVPSVGRSFGQE</sequence>
<feature type="domain" description="HECT" evidence="5">
    <location>
        <begin position="653"/>
        <end position="709"/>
    </location>
</feature>
<feature type="repeat" description="RCC1" evidence="4">
    <location>
        <begin position="229"/>
        <end position="296"/>
    </location>
</feature>
<feature type="repeat" description="RCC1" evidence="4">
    <location>
        <begin position="176"/>
        <end position="227"/>
    </location>
</feature>
<comment type="caution">
    <text evidence="6">The sequence shown here is derived from an EMBL/GenBank/DDBJ whole genome shotgun (WGS) entry which is preliminary data.</text>
</comment>
<dbReference type="AlphaFoldDB" id="A0AAE0VUM6"/>
<feature type="repeat" description="RCC1" evidence="4">
    <location>
        <begin position="124"/>
        <end position="175"/>
    </location>
</feature>
<gene>
    <name evidence="6" type="ORF">CHS0354_028420</name>
</gene>
<dbReference type="GO" id="GO:0004842">
    <property type="term" value="F:ubiquitin-protein transferase activity"/>
    <property type="evidence" value="ECO:0007669"/>
    <property type="project" value="InterPro"/>
</dbReference>
<proteinExistence type="predicted"/>
<dbReference type="SUPFAM" id="SSF50985">
    <property type="entry name" value="RCC1/BLIP-II"/>
    <property type="match status" value="1"/>
</dbReference>
<protein>
    <recommendedName>
        <fullName evidence="5">HECT domain-containing protein</fullName>
    </recommendedName>
</protein>
<keyword evidence="2 3" id="KW-0833">Ubl conjugation pathway</keyword>
<feature type="repeat" description="RCC1" evidence="4">
    <location>
        <begin position="71"/>
        <end position="123"/>
    </location>
</feature>
<dbReference type="Gene3D" id="3.90.1750.10">
    <property type="entry name" value="Hect, E3 ligase catalytic domains"/>
    <property type="match status" value="2"/>
</dbReference>
<evidence type="ECO:0000313" key="7">
    <source>
        <dbReference type="Proteomes" id="UP001195483"/>
    </source>
</evidence>
<dbReference type="InterPro" id="IPR051625">
    <property type="entry name" value="Signaling_Regulatory_Domain"/>
</dbReference>
<name>A0AAE0VUM6_9BIVA</name>
<evidence type="ECO:0000256" key="4">
    <source>
        <dbReference type="PROSITE-ProRule" id="PRU00235"/>
    </source>
</evidence>
<dbReference type="InterPro" id="IPR000569">
    <property type="entry name" value="HECT_dom"/>
</dbReference>
<organism evidence="6 7">
    <name type="scientific">Potamilus streckersoni</name>
    <dbReference type="NCBI Taxonomy" id="2493646"/>
    <lineage>
        <taxon>Eukaryota</taxon>
        <taxon>Metazoa</taxon>
        <taxon>Spiralia</taxon>
        <taxon>Lophotrochozoa</taxon>
        <taxon>Mollusca</taxon>
        <taxon>Bivalvia</taxon>
        <taxon>Autobranchia</taxon>
        <taxon>Heteroconchia</taxon>
        <taxon>Palaeoheterodonta</taxon>
        <taxon>Unionida</taxon>
        <taxon>Unionoidea</taxon>
        <taxon>Unionidae</taxon>
        <taxon>Ambleminae</taxon>
        <taxon>Lampsilini</taxon>
        <taxon>Potamilus</taxon>
    </lineage>
</organism>
<dbReference type="InterPro" id="IPR000408">
    <property type="entry name" value="Reg_chr_condens"/>
</dbReference>
<reference evidence="6" key="3">
    <citation type="submission" date="2023-05" db="EMBL/GenBank/DDBJ databases">
        <authorList>
            <person name="Smith C.H."/>
        </authorList>
    </citation>
    <scope>NUCLEOTIDE SEQUENCE</scope>
    <source>
        <strain evidence="6">CHS0354</strain>
        <tissue evidence="6">Mantle</tissue>
    </source>
</reference>
<dbReference type="PANTHER" id="PTHR22872">
    <property type="entry name" value="BTK-BINDING PROTEIN-RELATED"/>
    <property type="match status" value="1"/>
</dbReference>